<keyword evidence="2" id="KW-1185">Reference proteome</keyword>
<evidence type="ECO:0000313" key="1">
    <source>
        <dbReference type="EMBL" id="KAJ8642539.1"/>
    </source>
</evidence>
<dbReference type="Proteomes" id="UP001234297">
    <property type="component" value="Chromosome 2"/>
</dbReference>
<comment type="caution">
    <text evidence="1">The sequence shown here is derived from an EMBL/GenBank/DDBJ whole genome shotgun (WGS) entry which is preliminary data.</text>
</comment>
<organism evidence="1 2">
    <name type="scientific">Persea americana</name>
    <name type="common">Avocado</name>
    <dbReference type="NCBI Taxonomy" id="3435"/>
    <lineage>
        <taxon>Eukaryota</taxon>
        <taxon>Viridiplantae</taxon>
        <taxon>Streptophyta</taxon>
        <taxon>Embryophyta</taxon>
        <taxon>Tracheophyta</taxon>
        <taxon>Spermatophyta</taxon>
        <taxon>Magnoliopsida</taxon>
        <taxon>Magnoliidae</taxon>
        <taxon>Laurales</taxon>
        <taxon>Lauraceae</taxon>
        <taxon>Persea</taxon>
    </lineage>
</organism>
<name>A0ACC2MB20_PERAE</name>
<accession>A0ACC2MB20</accession>
<evidence type="ECO:0000313" key="2">
    <source>
        <dbReference type="Proteomes" id="UP001234297"/>
    </source>
</evidence>
<protein>
    <submittedName>
        <fullName evidence="1">Uncharacterized protein</fullName>
    </submittedName>
</protein>
<reference evidence="1 2" key="1">
    <citation type="journal article" date="2022" name="Hortic Res">
        <title>A haplotype resolved chromosomal level avocado genome allows analysis of novel avocado genes.</title>
        <authorList>
            <person name="Nath O."/>
            <person name="Fletcher S.J."/>
            <person name="Hayward A."/>
            <person name="Shaw L.M."/>
            <person name="Masouleh A.K."/>
            <person name="Furtado A."/>
            <person name="Henry R.J."/>
            <person name="Mitter N."/>
        </authorList>
    </citation>
    <scope>NUCLEOTIDE SEQUENCE [LARGE SCALE GENOMIC DNA]</scope>
    <source>
        <strain evidence="2">cv. Hass</strain>
    </source>
</reference>
<gene>
    <name evidence="1" type="ORF">MRB53_004287</name>
</gene>
<dbReference type="EMBL" id="CM056810">
    <property type="protein sequence ID" value="KAJ8642539.1"/>
    <property type="molecule type" value="Genomic_DNA"/>
</dbReference>
<sequence>MSRALSSIQCHPRLAPRLADFRRISNVKHPSMNLNPSHSPKPNVSMAPSSYPYSLSSKSNSFTRLRPPFPVPRGNVSPHLEMTDTDDPQAINTIVELYSAMRNRNLQAFSDLIADDCNCTCYFTPLCNVHKGKENVVGFLTALLGSMGEHMVFEIETSCYGEGDNVGILWQLG</sequence>
<proteinExistence type="predicted"/>